<feature type="active site" description="Proton acceptor" evidence="7">
    <location>
        <position position="19"/>
    </location>
</feature>
<dbReference type="Pfam" id="PF01195">
    <property type="entry name" value="Pept_tRNA_hydro"/>
    <property type="match status" value="1"/>
</dbReference>
<reference evidence="11 12" key="1">
    <citation type="submission" date="2019-07" db="EMBL/GenBank/DDBJ databases">
        <title>Whole genome shotgun sequence of Rhodospirillum oryzae NBRC 107573.</title>
        <authorList>
            <person name="Hosoyama A."/>
            <person name="Uohara A."/>
            <person name="Ohji S."/>
            <person name="Ichikawa N."/>
        </authorList>
    </citation>
    <scope>NUCLEOTIDE SEQUENCE [LARGE SCALE GENOMIC DNA]</scope>
    <source>
        <strain evidence="11 12">NBRC 107573</strain>
    </source>
</reference>
<dbReference type="CDD" id="cd00462">
    <property type="entry name" value="PTH"/>
    <property type="match status" value="1"/>
</dbReference>
<dbReference type="RefSeq" id="WP_147164434.1">
    <property type="nucleotide sequence ID" value="NZ_BJZO01000077.1"/>
</dbReference>
<feature type="site" description="Stabilizes the basic form of H active site to accept a proton" evidence="7">
    <location>
        <position position="91"/>
    </location>
</feature>
<gene>
    <name evidence="7 11" type="primary">pth</name>
    <name evidence="11" type="ORF">ROR02_25390</name>
</gene>
<comment type="subcellular location">
    <subcellularLocation>
        <location evidence="7">Cytoplasm</location>
    </subcellularLocation>
</comment>
<dbReference type="NCBIfam" id="TIGR00447">
    <property type="entry name" value="pth"/>
    <property type="match status" value="1"/>
</dbReference>
<sequence length="250" mass="26176">MKLIVGLGNPGPRYAGNRHNIGFMAIEALARRQGLGPFRRKFQGQIAEGTVGGERVLLLCPDTFMNRSGQAVGEAARFHKIDLADIIVVHDDLDLAPGKVKIKQGGGHGGHNGLRDIDAHLGPDYWRVRLGIGHPGDKNRVTGYVLDDFSKADQAWLGPLLDAVADTLPLVVQGRPSDAMSKIAAALAPPRPHHPRPEPEKPTESSPAGASPSPSPASGPDAGPVGAPAQTDLAAALARALALKTRKGTG</sequence>
<keyword evidence="7" id="KW-0963">Cytoplasm</keyword>
<dbReference type="GO" id="GO:0005737">
    <property type="term" value="C:cytoplasm"/>
    <property type="evidence" value="ECO:0007669"/>
    <property type="project" value="UniProtKB-SubCell"/>
</dbReference>
<organism evidence="11 12">
    <name type="scientific">Pararhodospirillum oryzae</name>
    <dbReference type="NCBI Taxonomy" id="478448"/>
    <lineage>
        <taxon>Bacteria</taxon>
        <taxon>Pseudomonadati</taxon>
        <taxon>Pseudomonadota</taxon>
        <taxon>Alphaproteobacteria</taxon>
        <taxon>Rhodospirillales</taxon>
        <taxon>Rhodospirillaceae</taxon>
        <taxon>Pararhodospirillum</taxon>
    </lineage>
</organism>
<dbReference type="GO" id="GO:0072344">
    <property type="term" value="P:rescue of stalled ribosome"/>
    <property type="evidence" value="ECO:0007669"/>
    <property type="project" value="UniProtKB-UniRule"/>
</dbReference>
<evidence type="ECO:0000256" key="2">
    <source>
        <dbReference type="ARBA" id="ARBA00022555"/>
    </source>
</evidence>
<dbReference type="Proteomes" id="UP000321567">
    <property type="component" value="Unassembled WGS sequence"/>
</dbReference>
<feature type="binding site" evidence="7">
    <location>
        <position position="64"/>
    </location>
    <ligand>
        <name>tRNA</name>
        <dbReference type="ChEBI" id="CHEBI:17843"/>
    </ligand>
</feature>
<feature type="compositionally biased region" description="Low complexity" evidence="10">
    <location>
        <begin position="205"/>
        <end position="231"/>
    </location>
</feature>
<comment type="similarity">
    <text evidence="5 7 9">Belongs to the PTH family.</text>
</comment>
<evidence type="ECO:0000256" key="1">
    <source>
        <dbReference type="ARBA" id="ARBA00013260"/>
    </source>
</evidence>
<keyword evidence="3 7" id="KW-0378">Hydrolase</keyword>
<dbReference type="PROSITE" id="PS01195">
    <property type="entry name" value="PEPT_TRNA_HYDROL_1"/>
    <property type="match status" value="1"/>
</dbReference>
<comment type="subunit">
    <text evidence="7">Monomer.</text>
</comment>
<comment type="function">
    <text evidence="7">Hydrolyzes ribosome-free peptidyl-tRNAs (with 1 or more amino acids incorporated), which drop off the ribosome during protein synthesis, or as a result of ribosome stalling.</text>
</comment>
<dbReference type="PANTHER" id="PTHR17224:SF1">
    <property type="entry name" value="PEPTIDYL-TRNA HYDROLASE"/>
    <property type="match status" value="1"/>
</dbReference>
<dbReference type="InterPro" id="IPR001328">
    <property type="entry name" value="Pept_tRNA_hydro"/>
</dbReference>
<dbReference type="InterPro" id="IPR018171">
    <property type="entry name" value="Pept_tRNA_hydro_CS"/>
</dbReference>
<evidence type="ECO:0000256" key="3">
    <source>
        <dbReference type="ARBA" id="ARBA00022801"/>
    </source>
</evidence>
<dbReference type="InterPro" id="IPR036416">
    <property type="entry name" value="Pept_tRNA_hydro_sf"/>
</dbReference>
<evidence type="ECO:0000256" key="10">
    <source>
        <dbReference type="SAM" id="MobiDB-lite"/>
    </source>
</evidence>
<dbReference type="HAMAP" id="MF_00083">
    <property type="entry name" value="Pept_tRNA_hydro_bact"/>
    <property type="match status" value="1"/>
</dbReference>
<evidence type="ECO:0000313" key="12">
    <source>
        <dbReference type="Proteomes" id="UP000321567"/>
    </source>
</evidence>
<evidence type="ECO:0000256" key="6">
    <source>
        <dbReference type="ARBA" id="ARBA00050038"/>
    </source>
</evidence>
<dbReference type="AlphaFoldDB" id="A0A512HAF5"/>
<dbReference type="EC" id="3.1.1.29" evidence="1 7"/>
<dbReference type="PANTHER" id="PTHR17224">
    <property type="entry name" value="PEPTIDYL-TRNA HYDROLASE"/>
    <property type="match status" value="1"/>
</dbReference>
<keyword evidence="12" id="KW-1185">Reference proteome</keyword>
<dbReference type="Gene3D" id="3.40.50.1470">
    <property type="entry name" value="Peptidyl-tRNA hydrolase"/>
    <property type="match status" value="1"/>
</dbReference>
<accession>A0A512HAF5</accession>
<feature type="binding site" evidence="7">
    <location>
        <position position="14"/>
    </location>
    <ligand>
        <name>tRNA</name>
        <dbReference type="ChEBI" id="CHEBI:17843"/>
    </ligand>
</feature>
<dbReference type="SUPFAM" id="SSF53178">
    <property type="entry name" value="Peptidyl-tRNA hydrolase-like"/>
    <property type="match status" value="1"/>
</dbReference>
<comment type="function">
    <text evidence="7">Catalyzes the release of premature peptidyl moieties from peptidyl-tRNA molecules trapped in stalled 50S ribosomal subunits, and thus maintains levels of free tRNAs and 50S ribosomes.</text>
</comment>
<name>A0A512HAF5_9PROT</name>
<evidence type="ECO:0000313" key="11">
    <source>
        <dbReference type="EMBL" id="GEO82408.1"/>
    </source>
</evidence>
<dbReference type="GO" id="GO:0004045">
    <property type="term" value="F:peptidyl-tRNA hydrolase activity"/>
    <property type="evidence" value="ECO:0007669"/>
    <property type="project" value="UniProtKB-UniRule"/>
</dbReference>
<dbReference type="OrthoDB" id="9800507at2"/>
<keyword evidence="2 7" id="KW-0820">tRNA-binding</keyword>
<feature type="region of interest" description="Disordered" evidence="10">
    <location>
        <begin position="188"/>
        <end position="231"/>
    </location>
</feature>
<dbReference type="GO" id="GO:0006515">
    <property type="term" value="P:protein quality control for misfolded or incompletely synthesized proteins"/>
    <property type="evidence" value="ECO:0007669"/>
    <property type="project" value="UniProtKB-UniRule"/>
</dbReference>
<protein>
    <recommendedName>
        <fullName evidence="6 7">Peptidyl-tRNA hydrolase</fullName>
        <shortName evidence="7">Pth</shortName>
        <ecNumber evidence="1 7">3.1.1.29</ecNumber>
    </recommendedName>
</protein>
<evidence type="ECO:0000256" key="4">
    <source>
        <dbReference type="ARBA" id="ARBA00022884"/>
    </source>
</evidence>
<feature type="binding site" evidence="7">
    <location>
        <position position="112"/>
    </location>
    <ligand>
        <name>tRNA</name>
        <dbReference type="ChEBI" id="CHEBI:17843"/>
    </ligand>
</feature>
<evidence type="ECO:0000256" key="9">
    <source>
        <dbReference type="RuleBase" id="RU004320"/>
    </source>
</evidence>
<feature type="binding site" evidence="7">
    <location>
        <position position="66"/>
    </location>
    <ligand>
        <name>tRNA</name>
        <dbReference type="ChEBI" id="CHEBI:17843"/>
    </ligand>
</feature>
<dbReference type="PROSITE" id="PS01196">
    <property type="entry name" value="PEPT_TRNA_HYDROL_2"/>
    <property type="match status" value="1"/>
</dbReference>
<proteinExistence type="inferred from homology"/>
<feature type="site" description="Discriminates between blocked and unblocked aminoacyl-tRNA" evidence="7">
    <location>
        <position position="9"/>
    </location>
</feature>
<evidence type="ECO:0000256" key="8">
    <source>
        <dbReference type="RuleBase" id="RU000673"/>
    </source>
</evidence>
<evidence type="ECO:0000256" key="7">
    <source>
        <dbReference type="HAMAP-Rule" id="MF_00083"/>
    </source>
</evidence>
<comment type="caution">
    <text evidence="11">The sequence shown here is derived from an EMBL/GenBank/DDBJ whole genome shotgun (WGS) entry which is preliminary data.</text>
</comment>
<dbReference type="GO" id="GO:0000049">
    <property type="term" value="F:tRNA binding"/>
    <property type="evidence" value="ECO:0007669"/>
    <property type="project" value="UniProtKB-UniRule"/>
</dbReference>
<dbReference type="FunFam" id="3.40.50.1470:FF:000001">
    <property type="entry name" value="Peptidyl-tRNA hydrolase"/>
    <property type="match status" value="1"/>
</dbReference>
<keyword evidence="4 7" id="KW-0694">RNA-binding</keyword>
<comment type="catalytic activity">
    <reaction evidence="7 8">
        <text>an N-acyl-L-alpha-aminoacyl-tRNA + H2O = an N-acyl-L-amino acid + a tRNA + H(+)</text>
        <dbReference type="Rhea" id="RHEA:54448"/>
        <dbReference type="Rhea" id="RHEA-COMP:10123"/>
        <dbReference type="Rhea" id="RHEA-COMP:13883"/>
        <dbReference type="ChEBI" id="CHEBI:15377"/>
        <dbReference type="ChEBI" id="CHEBI:15378"/>
        <dbReference type="ChEBI" id="CHEBI:59874"/>
        <dbReference type="ChEBI" id="CHEBI:78442"/>
        <dbReference type="ChEBI" id="CHEBI:138191"/>
        <dbReference type="EC" id="3.1.1.29"/>
    </reaction>
</comment>
<dbReference type="EMBL" id="BJZO01000077">
    <property type="protein sequence ID" value="GEO82408.1"/>
    <property type="molecule type" value="Genomic_DNA"/>
</dbReference>
<evidence type="ECO:0000256" key="5">
    <source>
        <dbReference type="ARBA" id="ARBA00038063"/>
    </source>
</evidence>